<dbReference type="Gene3D" id="3.30.70.20">
    <property type="match status" value="1"/>
</dbReference>
<dbReference type="InterPro" id="IPR017896">
    <property type="entry name" value="4Fe4S_Fe-S-bd"/>
</dbReference>
<feature type="domain" description="4Fe-4S ferredoxin-type" evidence="9">
    <location>
        <begin position="101"/>
        <end position="130"/>
    </location>
</feature>
<evidence type="ECO:0000256" key="3">
    <source>
        <dbReference type="ARBA" id="ARBA00022485"/>
    </source>
</evidence>
<gene>
    <name evidence="10" type="ORF">HXW94_03935</name>
</gene>
<dbReference type="GO" id="GO:0016491">
    <property type="term" value="F:oxidoreductase activity"/>
    <property type="evidence" value="ECO:0007669"/>
    <property type="project" value="UniProtKB-KW"/>
</dbReference>
<evidence type="ECO:0000256" key="5">
    <source>
        <dbReference type="ARBA" id="ARBA00022827"/>
    </source>
</evidence>
<evidence type="ECO:0000256" key="6">
    <source>
        <dbReference type="ARBA" id="ARBA00023002"/>
    </source>
</evidence>
<protein>
    <submittedName>
        <fullName evidence="10">CoB--CoM heterodisulfide reductase iron-sulfur subunit A family protein</fullName>
    </submittedName>
</protein>
<dbReference type="SUPFAM" id="SSF54862">
    <property type="entry name" value="4Fe-4S ferredoxins"/>
    <property type="match status" value="1"/>
</dbReference>
<name>A0A850T7D7_9BACT</name>
<dbReference type="PROSITE" id="PS51379">
    <property type="entry name" value="4FE4S_FER_2"/>
    <property type="match status" value="3"/>
</dbReference>
<evidence type="ECO:0000256" key="8">
    <source>
        <dbReference type="ARBA" id="ARBA00023014"/>
    </source>
</evidence>
<accession>A0A850T7D7</accession>
<reference evidence="10 11" key="1">
    <citation type="submission" date="2020-06" db="EMBL/GenBank/DDBJ databases">
        <title>High-quality draft genome of sulfate reducer Desulfobacter latus type strain AcrS2 isolated from marine sediment.</title>
        <authorList>
            <person name="Hoppe M."/>
            <person name="Larsen C.K."/>
            <person name="Marshall I.P.G."/>
            <person name="Schramm A."/>
            <person name="Marietou A.G."/>
        </authorList>
    </citation>
    <scope>NUCLEOTIDE SEQUENCE [LARGE SCALE GENOMIC DNA]</scope>
    <source>
        <strain evidence="10 11">AcRS2</strain>
    </source>
</reference>
<sequence>MQKIKQDEKRVLVIGGGVGGIKAALDLSESRKKVLLIDSDYAIGGLMTQLDRTFPTNNCDLCTVSPHLSAASREKFLEVSTMTELTSLSGEAGNFTATLKTAPRFIDIDKCTACGECLKKFPEAVRFNPGLDPRAPTCMRYPQATPYAYSIDMEKVDDVEALKAVCKAGAIIPDDTEQETQINVASVVLSVGAEMFDPSVLDNYGGGKFDNVLPGLEYERIMSASGPFQGNLVRKSDQQRPKKVAWIQCVGSRGINVDDVPYCSSVCCMYALKEAIVTKERFGDDIETTIFYMDMRTSGKDYEQYFNRAKEDFGIRLIRCKPHTVIELPDKSLEITYAREELSAMEKEEFDMVVLSTGFRPSQKTIDLAGAIGIDLNEHNFAKSGTIDPVTTSKDGVYVCGVFESPKDIPETMVQASAAASLAGMTLDSEEWVNEPVSLYPPQRDVDGEAPKIGFFVVDCDGEIDQALDIDKILENAKTNPDVAVAEAFKLSCSFEAMEKIEGLIKEHNLNRVVIGSGSPRIQESMFQDMLRRAGLNPYLLELVNLRDQNAWVHNDAPAKSLEKAFRLVQMGISGVRKAKPLTENMLPTSQNALVVGGGVTGMTSALELADQGTLTYLVEKAPVLGGQALNLSQTIEGDDVAAFVKGLVDKVSAHENIKVFTDAVVAEHTGVPGKFTTGIKTGADSACEQIDHGVTILATGAKPNRPAVYGLGELDNVMTQLDLDAVLENDESKIKAMEQVVMIQCAGSREADNPNCSRICCQAAVKNALRLLEVNPDIEVFVLYRDMRTYGFWEDYYKTARDKGVKFIRFDLEHRPVVREEAGKTIVRAHDFILGQDIEIEADCVALSTGFVADADTNNELCSLFHLPKTEDGFFLEDHVKLKPVDMALHGFFLAGTAHSPKVIRESITQAHAVAGRARTMLANKEITLGAAYATVDPVMCAVCLICVRACPYDVPFINNERHSEIDPAKCRGCGICAAECPAKAIQLRAWEDDQIIAKIDGLFERYN</sequence>
<dbReference type="InterPro" id="IPR023753">
    <property type="entry name" value="FAD/NAD-binding_dom"/>
</dbReference>
<keyword evidence="8" id="KW-0411">Iron-sulfur</keyword>
<keyword evidence="6" id="KW-0560">Oxidoreductase</keyword>
<evidence type="ECO:0000313" key="10">
    <source>
        <dbReference type="EMBL" id="NWH04147.1"/>
    </source>
</evidence>
<keyword evidence="4" id="KW-0479">Metal-binding</keyword>
<feature type="domain" description="4Fe-4S ferredoxin-type" evidence="9">
    <location>
        <begin position="963"/>
        <end position="992"/>
    </location>
</feature>
<dbReference type="InterPro" id="IPR039650">
    <property type="entry name" value="HdrA-like"/>
</dbReference>
<feature type="domain" description="4Fe-4S ferredoxin-type" evidence="9">
    <location>
        <begin position="933"/>
        <end position="962"/>
    </location>
</feature>
<keyword evidence="11" id="KW-1185">Reference proteome</keyword>
<evidence type="ECO:0000313" key="11">
    <source>
        <dbReference type="Proteomes" id="UP000553343"/>
    </source>
</evidence>
<organism evidence="10 11">
    <name type="scientific">Desulfobacter latus</name>
    <dbReference type="NCBI Taxonomy" id="2292"/>
    <lineage>
        <taxon>Bacteria</taxon>
        <taxon>Pseudomonadati</taxon>
        <taxon>Thermodesulfobacteriota</taxon>
        <taxon>Desulfobacteria</taxon>
        <taxon>Desulfobacterales</taxon>
        <taxon>Desulfobacteraceae</taxon>
        <taxon>Desulfobacter</taxon>
    </lineage>
</organism>
<dbReference type="InterPro" id="IPR017900">
    <property type="entry name" value="4Fe4S_Fe_S_CS"/>
</dbReference>
<comment type="similarity">
    <text evidence="2">Belongs to the HdrA family.</text>
</comment>
<dbReference type="PROSITE" id="PS00198">
    <property type="entry name" value="4FE4S_FER_1"/>
    <property type="match status" value="1"/>
</dbReference>
<dbReference type="RefSeq" id="WP_178365603.1">
    <property type="nucleotide sequence ID" value="NZ_JACADJ010000008.1"/>
</dbReference>
<dbReference type="SUPFAM" id="SSF51905">
    <property type="entry name" value="FAD/NAD(P)-binding domain"/>
    <property type="match status" value="1"/>
</dbReference>
<keyword evidence="5" id="KW-0285">Flavoprotein</keyword>
<keyword evidence="3" id="KW-0004">4Fe-4S</keyword>
<evidence type="ECO:0000256" key="1">
    <source>
        <dbReference type="ARBA" id="ARBA00001974"/>
    </source>
</evidence>
<dbReference type="EMBL" id="JACADJ010000008">
    <property type="protein sequence ID" value="NWH04147.1"/>
    <property type="molecule type" value="Genomic_DNA"/>
</dbReference>
<comment type="caution">
    <text evidence="10">The sequence shown here is derived from an EMBL/GenBank/DDBJ whole genome shotgun (WGS) entry which is preliminary data.</text>
</comment>
<keyword evidence="7" id="KW-0408">Iron</keyword>
<evidence type="ECO:0000259" key="9">
    <source>
        <dbReference type="PROSITE" id="PS51379"/>
    </source>
</evidence>
<dbReference type="Proteomes" id="UP000553343">
    <property type="component" value="Unassembled WGS sequence"/>
</dbReference>
<dbReference type="Gene3D" id="3.50.50.60">
    <property type="entry name" value="FAD/NAD(P)-binding domain"/>
    <property type="match status" value="3"/>
</dbReference>
<keyword evidence="5" id="KW-0274">FAD</keyword>
<dbReference type="GO" id="GO:0046872">
    <property type="term" value="F:metal ion binding"/>
    <property type="evidence" value="ECO:0007669"/>
    <property type="project" value="UniProtKB-KW"/>
</dbReference>
<dbReference type="Pfam" id="PF12831">
    <property type="entry name" value="FAD_oxidored"/>
    <property type="match status" value="1"/>
</dbReference>
<evidence type="ECO:0000256" key="7">
    <source>
        <dbReference type="ARBA" id="ARBA00023004"/>
    </source>
</evidence>
<dbReference type="PANTHER" id="PTHR43498">
    <property type="entry name" value="FERREDOXIN:COB-COM HETERODISULFIDE REDUCTASE SUBUNIT A"/>
    <property type="match status" value="1"/>
</dbReference>
<dbReference type="InterPro" id="IPR036188">
    <property type="entry name" value="FAD/NAD-bd_sf"/>
</dbReference>
<proteinExistence type="inferred from homology"/>
<evidence type="ECO:0000256" key="2">
    <source>
        <dbReference type="ARBA" id="ARBA00006561"/>
    </source>
</evidence>
<dbReference type="AlphaFoldDB" id="A0A850T7D7"/>
<dbReference type="Pfam" id="PF07992">
    <property type="entry name" value="Pyr_redox_2"/>
    <property type="match status" value="1"/>
</dbReference>
<comment type="cofactor">
    <cofactor evidence="1">
        <name>FAD</name>
        <dbReference type="ChEBI" id="CHEBI:57692"/>
    </cofactor>
</comment>
<evidence type="ECO:0000256" key="4">
    <source>
        <dbReference type="ARBA" id="ARBA00022723"/>
    </source>
</evidence>
<dbReference type="SUPFAM" id="SSF51971">
    <property type="entry name" value="Nucleotide-binding domain"/>
    <property type="match status" value="1"/>
</dbReference>
<dbReference type="Pfam" id="PF13237">
    <property type="entry name" value="Fer4_10"/>
    <property type="match status" value="1"/>
</dbReference>
<dbReference type="PANTHER" id="PTHR43498:SF1">
    <property type="entry name" value="COB--COM HETERODISULFIDE REDUCTASE IRON-SULFUR SUBUNIT A"/>
    <property type="match status" value="1"/>
</dbReference>
<dbReference type="GO" id="GO:0051539">
    <property type="term" value="F:4 iron, 4 sulfur cluster binding"/>
    <property type="evidence" value="ECO:0007669"/>
    <property type="project" value="UniProtKB-KW"/>
</dbReference>